<evidence type="ECO:0000256" key="2">
    <source>
        <dbReference type="ARBA" id="ARBA00008869"/>
    </source>
</evidence>
<evidence type="ECO:0000256" key="5">
    <source>
        <dbReference type="ARBA" id="ARBA00022741"/>
    </source>
</evidence>
<dbReference type="GO" id="GO:0005319">
    <property type="term" value="F:lipid transporter activity"/>
    <property type="evidence" value="ECO:0007669"/>
    <property type="project" value="TreeGrafter"/>
</dbReference>
<feature type="transmembrane region" description="Helical" evidence="10">
    <location>
        <begin position="499"/>
        <end position="522"/>
    </location>
</feature>
<accession>F4QCT6</accession>
<reference evidence="13" key="1">
    <citation type="journal article" date="2011" name="Genome Res.">
        <title>Phylogeny-wide analysis of social amoeba genomes highlights ancient origins for complex intercellular communication.</title>
        <authorList>
            <person name="Heidel A.J."/>
            <person name="Lawal H.M."/>
            <person name="Felder M."/>
            <person name="Schilde C."/>
            <person name="Helps N.R."/>
            <person name="Tunggal B."/>
            <person name="Rivero F."/>
            <person name="John U."/>
            <person name="Schleicher M."/>
            <person name="Eichinger L."/>
            <person name="Platzer M."/>
            <person name="Noegel A.A."/>
            <person name="Schaap P."/>
            <person name="Gloeckner G."/>
        </authorList>
    </citation>
    <scope>NUCLEOTIDE SEQUENCE [LARGE SCALE GENOMIC DNA]</scope>
    <source>
        <strain evidence="13">SH3</strain>
    </source>
</reference>
<evidence type="ECO:0000259" key="11">
    <source>
        <dbReference type="PROSITE" id="PS50893"/>
    </source>
</evidence>
<dbReference type="InterPro" id="IPR013525">
    <property type="entry name" value="ABC2_TM"/>
</dbReference>
<dbReference type="InterPro" id="IPR003593">
    <property type="entry name" value="AAA+_ATPase"/>
</dbReference>
<dbReference type="PANTHER" id="PTHR19229">
    <property type="entry name" value="ATP-BINDING CASSETTE TRANSPORTER SUBFAMILY A ABCA"/>
    <property type="match status" value="1"/>
</dbReference>
<dbReference type="SUPFAM" id="SSF52540">
    <property type="entry name" value="P-loop containing nucleoside triphosphate hydrolases"/>
    <property type="match status" value="1"/>
</dbReference>
<dbReference type="OMA" id="KFTIHAW"/>
<dbReference type="InterPro" id="IPR056264">
    <property type="entry name" value="R2_ABCA1-4-like"/>
</dbReference>
<dbReference type="GO" id="GO:0016020">
    <property type="term" value="C:membrane"/>
    <property type="evidence" value="ECO:0007669"/>
    <property type="project" value="UniProtKB-SubCell"/>
</dbReference>
<dbReference type="PROSITE" id="PS50893">
    <property type="entry name" value="ABC_TRANSPORTER_2"/>
    <property type="match status" value="1"/>
</dbReference>
<evidence type="ECO:0000256" key="1">
    <source>
        <dbReference type="ARBA" id="ARBA00004141"/>
    </source>
</evidence>
<feature type="transmembrane region" description="Helical" evidence="10">
    <location>
        <begin position="314"/>
        <end position="339"/>
    </location>
</feature>
<feature type="transmembrane region" description="Helical" evidence="10">
    <location>
        <begin position="458"/>
        <end position="478"/>
    </location>
</feature>
<dbReference type="InterPro" id="IPR003439">
    <property type="entry name" value="ABC_transporter-like_ATP-bd"/>
</dbReference>
<evidence type="ECO:0000256" key="3">
    <source>
        <dbReference type="ARBA" id="ARBA00022448"/>
    </source>
</evidence>
<protein>
    <recommendedName>
        <fullName evidence="11">ABC transporter domain-containing protein</fullName>
    </recommendedName>
</protein>
<dbReference type="FunFam" id="3.40.50.300:FF:000665">
    <property type="entry name" value="ABC transporter A family member 2"/>
    <property type="match status" value="1"/>
</dbReference>
<comment type="subcellular location">
    <subcellularLocation>
        <location evidence="1">Membrane</location>
        <topology evidence="1">Multi-pass membrane protein</topology>
    </subcellularLocation>
</comment>
<keyword evidence="13" id="KW-1185">Reference proteome</keyword>
<dbReference type="InterPro" id="IPR017871">
    <property type="entry name" value="ABC_transporter-like_CS"/>
</dbReference>
<dbReference type="Gene3D" id="3.40.50.300">
    <property type="entry name" value="P-loop containing nucleotide triphosphate hydrolases"/>
    <property type="match status" value="1"/>
</dbReference>
<dbReference type="InterPro" id="IPR026082">
    <property type="entry name" value="ABCA"/>
</dbReference>
<sequence length="921" mass="103627">MSESLYETSSPPVVGSSSPPDNNNNDNNNNNGTTTRTTRSGTTTANLSYAQADEMVKSIDDMKTKRNFHNQFNALFRKSATYQWRQYKTNLCQIILPLILILLLFILQQIVTNFVKDQDGAKIPSILHPRAMMPPLFETNQTIVEECRAFAPAVYARSLIYIDQLNQNLTVEPMMLQLETYAGTNKSNGDTIVPLIFGQSFLGRYATYCSDTPSIAAPITMERMESYDKFTNETFDNWKTIIVNGGYRFAQVDNDSLAVSLLYNRSISFGKELGTLYTLASRSFRAITGASLTEIIFDGIKDFPTRQATLDFDLVSLLGPMLYIFIFQLMMPVVLRLILYEKENKLREIMKMMGLEMKTYWLVTYIFAYSIYFIAMMLVWALGALFRFRYFTVNSPLVIFLLIFFWGHTLVSFAFFLSTFFTKTETGTVVGYIWVFGTGILASRVIDNIFSSDSTPSSSIFVISIFPPFVLYRALFILKKYVSFDGPGVSIAKMNNPGYQFGDIYGFMIVEAVVFLILALYLEEVLPSDYGVKRHPLFFLQKSFWFKKGAKRVTPITIKPHLQSESEDVAIERQRVIHHDQLLALEVCDLGKVYPAQGGAPEKVAVKSLTLGVDQGICFGFLGPNGAGKSTTISCVSGLFPPTTGTARVFGMDIRDDIESIHMIMGVCPQDNVLWDDLTGEEHLLFYGRIKNMKGKELTDAVYNGLKQVNLHEETEKKSVEYSGGMRRRLSVAISMMGNPKIVLLDEPSTGLDPSSRKKLWDVVNGYKRNCAMLLTTHALEEAQELCDRLGIFVGGELKCIGSSSELISRFGKGYKVSLTIQGGREEDTQKFVRELLPSATLLNSLAGTYNYEVPSNSIDLASLFRQFEDNRERLGITDWGVANSTLEEVFVKVTMGVQNERGEYVIDEKSMNISHITNAY</sequence>
<feature type="compositionally biased region" description="Low complexity" evidence="9">
    <location>
        <begin position="8"/>
        <end position="44"/>
    </location>
</feature>
<evidence type="ECO:0000256" key="9">
    <source>
        <dbReference type="SAM" id="MobiDB-lite"/>
    </source>
</evidence>
<keyword evidence="4 10" id="KW-0812">Transmembrane</keyword>
<keyword evidence="7 10" id="KW-1133">Transmembrane helix</keyword>
<organism evidence="12 13">
    <name type="scientific">Cavenderia fasciculata</name>
    <name type="common">Slime mold</name>
    <name type="synonym">Dictyostelium fasciculatum</name>
    <dbReference type="NCBI Taxonomy" id="261658"/>
    <lineage>
        <taxon>Eukaryota</taxon>
        <taxon>Amoebozoa</taxon>
        <taxon>Evosea</taxon>
        <taxon>Eumycetozoa</taxon>
        <taxon>Dictyostelia</taxon>
        <taxon>Acytosteliales</taxon>
        <taxon>Cavenderiaceae</taxon>
        <taxon>Cavenderia</taxon>
    </lineage>
</organism>
<dbReference type="GO" id="GO:0030587">
    <property type="term" value="P:sorocarp development"/>
    <property type="evidence" value="ECO:0007669"/>
    <property type="project" value="UniProtKB-ARBA"/>
</dbReference>
<dbReference type="KEGG" id="dfa:DFA_12232"/>
<dbReference type="RefSeq" id="XP_004353869.1">
    <property type="nucleotide sequence ID" value="XM_004353817.1"/>
</dbReference>
<dbReference type="CDD" id="cd03263">
    <property type="entry name" value="ABC_subfamily_A"/>
    <property type="match status" value="1"/>
</dbReference>
<evidence type="ECO:0000256" key="7">
    <source>
        <dbReference type="ARBA" id="ARBA00022989"/>
    </source>
</evidence>
<proteinExistence type="inferred from homology"/>
<dbReference type="GO" id="GO:0140359">
    <property type="term" value="F:ABC-type transporter activity"/>
    <property type="evidence" value="ECO:0007669"/>
    <property type="project" value="InterPro"/>
</dbReference>
<feature type="transmembrane region" description="Helical" evidence="10">
    <location>
        <begin position="429"/>
        <end position="446"/>
    </location>
</feature>
<evidence type="ECO:0000313" key="13">
    <source>
        <dbReference type="Proteomes" id="UP000007797"/>
    </source>
</evidence>
<dbReference type="AlphaFoldDB" id="F4QCT6"/>
<keyword evidence="5" id="KW-0547">Nucleotide-binding</keyword>
<feature type="domain" description="ABC transporter" evidence="11">
    <location>
        <begin position="585"/>
        <end position="820"/>
    </location>
</feature>
<dbReference type="PANTHER" id="PTHR19229:SF154">
    <property type="entry name" value="ABC TRANSPORTER A FAMILY MEMBER 3-RELATED"/>
    <property type="match status" value="1"/>
</dbReference>
<dbReference type="Pfam" id="PF23321">
    <property type="entry name" value="R1_ABCA1"/>
    <property type="match status" value="1"/>
</dbReference>
<dbReference type="Proteomes" id="UP000007797">
    <property type="component" value="Unassembled WGS sequence"/>
</dbReference>
<dbReference type="GO" id="GO:0005524">
    <property type="term" value="F:ATP binding"/>
    <property type="evidence" value="ECO:0007669"/>
    <property type="project" value="UniProtKB-KW"/>
</dbReference>
<dbReference type="SMART" id="SM00382">
    <property type="entry name" value="AAA"/>
    <property type="match status" value="1"/>
</dbReference>
<evidence type="ECO:0000256" key="4">
    <source>
        <dbReference type="ARBA" id="ARBA00022692"/>
    </source>
</evidence>
<dbReference type="Pfam" id="PF00005">
    <property type="entry name" value="ABC_tran"/>
    <property type="match status" value="1"/>
</dbReference>
<keyword evidence="6" id="KW-0067">ATP-binding</keyword>
<evidence type="ECO:0000256" key="10">
    <source>
        <dbReference type="SAM" id="Phobius"/>
    </source>
</evidence>
<dbReference type="InterPro" id="IPR027417">
    <property type="entry name" value="P-loop_NTPase"/>
</dbReference>
<evidence type="ECO:0000313" key="12">
    <source>
        <dbReference type="EMBL" id="EGG14460.1"/>
    </source>
</evidence>
<dbReference type="PROSITE" id="PS00211">
    <property type="entry name" value="ABC_TRANSPORTER_1"/>
    <property type="match status" value="1"/>
</dbReference>
<keyword evidence="3" id="KW-0813">Transport</keyword>
<dbReference type="EMBL" id="GL883029">
    <property type="protein sequence ID" value="EGG14460.1"/>
    <property type="molecule type" value="Genomic_DNA"/>
</dbReference>
<dbReference type="GO" id="GO:0016887">
    <property type="term" value="F:ATP hydrolysis activity"/>
    <property type="evidence" value="ECO:0007669"/>
    <property type="project" value="InterPro"/>
</dbReference>
<dbReference type="GeneID" id="14865567"/>
<feature type="transmembrane region" description="Helical" evidence="10">
    <location>
        <begin position="397"/>
        <end position="417"/>
    </location>
</feature>
<feature type="region of interest" description="Disordered" evidence="9">
    <location>
        <begin position="1"/>
        <end position="46"/>
    </location>
</feature>
<evidence type="ECO:0000256" key="6">
    <source>
        <dbReference type="ARBA" id="ARBA00022840"/>
    </source>
</evidence>
<name>F4QCT6_CACFS</name>
<feature type="transmembrane region" description="Helical" evidence="10">
    <location>
        <begin position="87"/>
        <end position="107"/>
    </location>
</feature>
<dbReference type="OrthoDB" id="8061355at2759"/>
<dbReference type="Pfam" id="PF12698">
    <property type="entry name" value="ABC2_membrane_3"/>
    <property type="match status" value="1"/>
</dbReference>
<feature type="transmembrane region" description="Helical" evidence="10">
    <location>
        <begin position="360"/>
        <end position="385"/>
    </location>
</feature>
<evidence type="ECO:0000256" key="8">
    <source>
        <dbReference type="ARBA" id="ARBA00023136"/>
    </source>
</evidence>
<keyword evidence="8 10" id="KW-0472">Membrane</keyword>
<gene>
    <name evidence="12" type="ORF">DFA_12232</name>
</gene>
<comment type="similarity">
    <text evidence="2">Belongs to the ABC transporter superfamily. ABCA family.</text>
</comment>